<dbReference type="AlphaFoldDB" id="A0A0D0YW77"/>
<keyword evidence="1" id="KW-1133">Transmembrane helix</keyword>
<feature type="transmembrane region" description="Helical" evidence="1">
    <location>
        <begin position="20"/>
        <end position="40"/>
    </location>
</feature>
<feature type="transmembrane region" description="Helical" evidence="1">
    <location>
        <begin position="239"/>
        <end position="260"/>
    </location>
</feature>
<dbReference type="Proteomes" id="UP000032279">
    <property type="component" value="Unassembled WGS sequence"/>
</dbReference>
<dbReference type="EMBL" id="AWTT01000017">
    <property type="protein sequence ID" value="KIS03514.1"/>
    <property type="molecule type" value="Genomic_DNA"/>
</dbReference>
<gene>
    <name evidence="2" type="ORF">WDC_0886</name>
</gene>
<evidence type="ECO:0000313" key="2">
    <source>
        <dbReference type="EMBL" id="KIS03514.1"/>
    </source>
</evidence>
<feature type="transmembrane region" description="Helical" evidence="1">
    <location>
        <begin position="160"/>
        <end position="180"/>
    </location>
</feature>
<reference evidence="2 3" key="1">
    <citation type="submission" date="2013-08" db="EMBL/GenBank/DDBJ databases">
        <title>Lactobacillus wasatchii sp. WDC04, a late gas producing bacteria isolated from aged chedder cheese.</title>
        <authorList>
            <person name="Oberg C.J."/>
            <person name="Culumber M."/>
            <person name="McMahon D.J."/>
            <person name="Broadbent J.R."/>
            <person name="Oberg T.S."/>
            <person name="Ortaki F."/>
        </authorList>
    </citation>
    <scope>NUCLEOTIDE SEQUENCE [LARGE SCALE GENOMIC DNA]</scope>
    <source>
        <strain evidence="2 3">WDC04</strain>
    </source>
</reference>
<keyword evidence="3" id="KW-1185">Reference proteome</keyword>
<proteinExistence type="predicted"/>
<feature type="transmembrane region" description="Helical" evidence="1">
    <location>
        <begin position="52"/>
        <end position="71"/>
    </location>
</feature>
<keyword evidence="1" id="KW-0472">Membrane</keyword>
<organism evidence="2 3">
    <name type="scientific">Paucilactobacillus wasatchensis</name>
    <dbReference type="NCBI Taxonomy" id="1335616"/>
    <lineage>
        <taxon>Bacteria</taxon>
        <taxon>Bacillati</taxon>
        <taxon>Bacillota</taxon>
        <taxon>Bacilli</taxon>
        <taxon>Lactobacillales</taxon>
        <taxon>Lactobacillaceae</taxon>
        <taxon>Paucilactobacillus</taxon>
    </lineage>
</organism>
<protein>
    <recommendedName>
        <fullName evidence="4">Polymerase</fullName>
    </recommendedName>
</protein>
<feature type="transmembrane region" description="Helical" evidence="1">
    <location>
        <begin position="122"/>
        <end position="140"/>
    </location>
</feature>
<evidence type="ECO:0000256" key="1">
    <source>
        <dbReference type="SAM" id="Phobius"/>
    </source>
</evidence>
<dbReference type="STRING" id="1335616.WDC_0886"/>
<feature type="transmembrane region" description="Helical" evidence="1">
    <location>
        <begin position="324"/>
        <end position="347"/>
    </location>
</feature>
<dbReference type="PATRIC" id="fig|1335616.4.peg.886"/>
<feature type="transmembrane region" description="Helical" evidence="1">
    <location>
        <begin position="83"/>
        <end position="110"/>
    </location>
</feature>
<sequence length="405" mass="46002">METRKNKLGKVIADVSYIKINASTLYFVAFTLYLTVAFLKTTMITEYLSAHILNYGAYLAMGILFFKWLFFSEFTKQQLISEMLVIVFSGLSWVKSGDPLAFYMAMLVITARGQDFKEILKWYVILSSIILLLTILLSEISIIKNLSYVRLGHIRQAFGIVYPTDFASHVFYLLLAYCYLGFHSIKMKHYLILFVIAIFIYYLTDARLDTILILAIIPVMMLARKKQYATFDSLGILNYSWMVTWILAYLAVTASIFYSAKGPLSFINKLISSRISLSHGGFTEYGVSVIGQPVKEYGWGGLKGFKNFIVGGQLHQYFMLDSSFIRLLLIYGTIMFLITIIAVSYTALKAVKIKNFALIAVFSLVALSCLIDQHMLELAYNPFYIAIYASIETGTQLYKRVGITS</sequence>
<evidence type="ECO:0008006" key="4">
    <source>
        <dbReference type="Google" id="ProtNLM"/>
    </source>
</evidence>
<accession>A0A0D0YW77</accession>
<dbReference type="OrthoDB" id="2085113at2"/>
<feature type="transmembrane region" description="Helical" evidence="1">
    <location>
        <begin position="353"/>
        <end position="371"/>
    </location>
</feature>
<feature type="transmembrane region" description="Helical" evidence="1">
    <location>
        <begin position="192"/>
        <end position="219"/>
    </location>
</feature>
<comment type="caution">
    <text evidence="2">The sequence shown here is derived from an EMBL/GenBank/DDBJ whole genome shotgun (WGS) entry which is preliminary data.</text>
</comment>
<evidence type="ECO:0000313" key="3">
    <source>
        <dbReference type="Proteomes" id="UP000032279"/>
    </source>
</evidence>
<name>A0A0D0YW77_9LACO</name>
<keyword evidence="1" id="KW-0812">Transmembrane</keyword>
<dbReference type="RefSeq" id="WP_044010601.1">
    <property type="nucleotide sequence ID" value="NZ_AWTT01000017.1"/>
</dbReference>